<reference evidence="1" key="2">
    <citation type="submission" date="2022-06" db="UniProtKB">
        <authorList>
            <consortium name="EnsemblMetazoa"/>
        </authorList>
    </citation>
    <scope>IDENTIFICATION</scope>
    <source>
        <strain evidence="1">PS312</strain>
    </source>
</reference>
<accession>A0A2A6CPG7</accession>
<protein>
    <submittedName>
        <fullName evidence="1">Uncharacterized protein</fullName>
    </submittedName>
</protein>
<accession>A0A8R1UHY5</accession>
<organism evidence="1 2">
    <name type="scientific">Pristionchus pacificus</name>
    <name type="common">Parasitic nematode worm</name>
    <dbReference type="NCBI Taxonomy" id="54126"/>
    <lineage>
        <taxon>Eukaryota</taxon>
        <taxon>Metazoa</taxon>
        <taxon>Ecdysozoa</taxon>
        <taxon>Nematoda</taxon>
        <taxon>Chromadorea</taxon>
        <taxon>Rhabditida</taxon>
        <taxon>Rhabditina</taxon>
        <taxon>Diplogasteromorpha</taxon>
        <taxon>Diplogasteroidea</taxon>
        <taxon>Neodiplogasteridae</taxon>
        <taxon>Pristionchus</taxon>
    </lineage>
</organism>
<keyword evidence="2" id="KW-1185">Reference proteome</keyword>
<dbReference type="EnsemblMetazoa" id="PPA22069.1">
    <property type="protein sequence ID" value="PPA22069.1"/>
    <property type="gene ID" value="WBGene00111623"/>
</dbReference>
<proteinExistence type="predicted"/>
<sequence>MVLSDVNLSLSDLNGGDGGGNRMIIDVPTVIHGVLPFCAFLIIASQIFPYLLLMVDDGSDGMVLSDVNLCLGDLNGGDGGGNRMVGHD</sequence>
<evidence type="ECO:0000313" key="2">
    <source>
        <dbReference type="Proteomes" id="UP000005239"/>
    </source>
</evidence>
<dbReference type="AlphaFoldDB" id="A0A2A6CPG7"/>
<dbReference type="Proteomes" id="UP000005239">
    <property type="component" value="Unassembled WGS sequence"/>
</dbReference>
<evidence type="ECO:0000313" key="1">
    <source>
        <dbReference type="EnsemblMetazoa" id="PPA22069.1"/>
    </source>
</evidence>
<name>A0A2A6CPG7_PRIPA</name>
<gene>
    <name evidence="1" type="primary">WBGene00111623</name>
</gene>
<reference evidence="2" key="1">
    <citation type="journal article" date="2008" name="Nat. Genet.">
        <title>The Pristionchus pacificus genome provides a unique perspective on nematode lifestyle and parasitism.</title>
        <authorList>
            <person name="Dieterich C."/>
            <person name="Clifton S.W."/>
            <person name="Schuster L.N."/>
            <person name="Chinwalla A."/>
            <person name="Delehaunty K."/>
            <person name="Dinkelacker I."/>
            <person name="Fulton L."/>
            <person name="Fulton R."/>
            <person name="Godfrey J."/>
            <person name="Minx P."/>
            <person name="Mitreva M."/>
            <person name="Roeseler W."/>
            <person name="Tian H."/>
            <person name="Witte H."/>
            <person name="Yang S.P."/>
            <person name="Wilson R.K."/>
            <person name="Sommer R.J."/>
        </authorList>
    </citation>
    <scope>NUCLEOTIDE SEQUENCE [LARGE SCALE GENOMIC DNA]</scope>
    <source>
        <strain evidence="2">PS312</strain>
    </source>
</reference>